<dbReference type="EMBL" id="JAAZWO010000001">
    <property type="protein sequence ID" value="MBC2396322.1"/>
    <property type="molecule type" value="Genomic_DNA"/>
</dbReference>
<dbReference type="Proteomes" id="UP000563151">
    <property type="component" value="Unassembled WGS sequence"/>
</dbReference>
<proteinExistence type="predicted"/>
<dbReference type="RefSeq" id="WP_035149503.1">
    <property type="nucleotide sequence ID" value="NZ_JAAZWO010000001.1"/>
</dbReference>
<gene>
    <name evidence="1" type="ORF">HGG79_00835</name>
</gene>
<keyword evidence="2" id="KW-1185">Reference proteome</keyword>
<reference evidence="1 2" key="1">
    <citation type="submission" date="2020-04" db="EMBL/GenBank/DDBJ databases">
        <title>Genomic insights into acetone-butanol-ethanol (ABE) fermentation by sequencing solventogenic clostridia strains.</title>
        <authorList>
            <person name="Brown S."/>
        </authorList>
    </citation>
    <scope>NUCLEOTIDE SEQUENCE [LARGE SCALE GENOMIC DNA]</scope>
    <source>
        <strain evidence="1 2">DJ011</strain>
    </source>
</reference>
<organism evidence="1 2">
    <name type="scientific">Clostridium tetanomorphum</name>
    <dbReference type="NCBI Taxonomy" id="1553"/>
    <lineage>
        <taxon>Bacteria</taxon>
        <taxon>Bacillati</taxon>
        <taxon>Bacillota</taxon>
        <taxon>Clostridia</taxon>
        <taxon>Eubacteriales</taxon>
        <taxon>Clostridiaceae</taxon>
        <taxon>Clostridium</taxon>
    </lineage>
</organism>
<accession>A0A923E6W1</accession>
<protein>
    <submittedName>
        <fullName evidence="1">Uncharacterized protein</fullName>
    </submittedName>
</protein>
<comment type="caution">
    <text evidence="1">The sequence shown here is derived from an EMBL/GenBank/DDBJ whole genome shotgun (WGS) entry which is preliminary data.</text>
</comment>
<evidence type="ECO:0000313" key="2">
    <source>
        <dbReference type="Proteomes" id="UP000563151"/>
    </source>
</evidence>
<sequence>MKKYNERIVRIASELMSFSYKINSTKFNINVESLNDKTIIDFKIYNAHIDEKTFTTTKKLLSSPRLHELEEYYWTLSGNDMTNTELSLVGMMTDEAVVKYDLENHILFIKLIRID</sequence>
<dbReference type="AlphaFoldDB" id="A0A923E6W1"/>
<name>A0A923E6W1_CLOTT</name>
<evidence type="ECO:0000313" key="1">
    <source>
        <dbReference type="EMBL" id="MBC2396322.1"/>
    </source>
</evidence>